<accession>A0A2D0NCM1</accession>
<evidence type="ECO:0000256" key="1">
    <source>
        <dbReference type="ARBA" id="ARBA00006739"/>
    </source>
</evidence>
<dbReference type="GO" id="GO:0016757">
    <property type="term" value="F:glycosyltransferase activity"/>
    <property type="evidence" value="ECO:0007669"/>
    <property type="project" value="UniProtKB-KW"/>
</dbReference>
<feature type="transmembrane region" description="Helical" evidence="4">
    <location>
        <begin position="358"/>
        <end position="377"/>
    </location>
</feature>
<dbReference type="RefSeq" id="WP_099150211.1">
    <property type="nucleotide sequence ID" value="NZ_PDUD01000018.1"/>
</dbReference>
<name>A0A2D0NCM1_FLAN2</name>
<comment type="similarity">
    <text evidence="1">Belongs to the glycosyltransferase 2 family.</text>
</comment>
<evidence type="ECO:0000313" key="5">
    <source>
        <dbReference type="EMBL" id="PHN06227.1"/>
    </source>
</evidence>
<feature type="transmembrane region" description="Helical" evidence="4">
    <location>
        <begin position="298"/>
        <end position="318"/>
    </location>
</feature>
<dbReference type="InterPro" id="IPR029044">
    <property type="entry name" value="Nucleotide-diphossugar_trans"/>
</dbReference>
<keyword evidence="4" id="KW-0472">Membrane</keyword>
<protein>
    <submittedName>
        <fullName evidence="5">Glycosyl transferase</fullName>
    </submittedName>
</protein>
<keyword evidence="6" id="KW-1185">Reference proteome</keyword>
<keyword evidence="4" id="KW-1133">Transmembrane helix</keyword>
<keyword evidence="2" id="KW-0328">Glycosyltransferase</keyword>
<keyword evidence="4" id="KW-0812">Transmembrane</keyword>
<dbReference type="EMBL" id="PDUD01000018">
    <property type="protein sequence ID" value="PHN06227.1"/>
    <property type="molecule type" value="Genomic_DNA"/>
</dbReference>
<sequence>MKVIFWVSLFLLFYTYLGYGMLLFFLVKFKGKRKIPAPAPDSEVPKVTFLVAAYNESHWIKEKFRNSLELDYPAEKLELLFVTDGSDDDTPDQLRALSQDTSIRVLVEHQPERRGKIAAVHRVMPKVNSPIVIYSDANTLLNTQAIRNIVRHYQVPEVGAVAGEKRILQEEKEEASSSGEGFYWKYESQLKKWDAQLYSVVGAAGELFSIRTDLYENIPNDTIIEDFYLTLRIAQKGYRVQYEDQAYAMETASASVKEELKRKIRIAAGGLQAIYRLAPLLNIFRYGWLSFQYISHRVLRWTLAPLALITLFISNLALLSTGSLFYQITLAGQVLFYLAALLGWLLEKRKLRSKALFIPYYFCIMNYAVYRGLFRILGGRQSVLWERAQRKV</sequence>
<dbReference type="Pfam" id="PF13641">
    <property type="entry name" value="Glyco_tranf_2_3"/>
    <property type="match status" value="1"/>
</dbReference>
<dbReference type="PANTHER" id="PTHR43630:SF1">
    <property type="entry name" value="POLY-BETA-1,6-N-ACETYL-D-GLUCOSAMINE SYNTHASE"/>
    <property type="match status" value="1"/>
</dbReference>
<dbReference type="PANTHER" id="PTHR43630">
    <property type="entry name" value="POLY-BETA-1,6-N-ACETYL-D-GLUCOSAMINE SYNTHASE"/>
    <property type="match status" value="1"/>
</dbReference>
<dbReference type="AlphaFoldDB" id="A0A2D0NCM1"/>
<dbReference type="Proteomes" id="UP000223913">
    <property type="component" value="Unassembled WGS sequence"/>
</dbReference>
<evidence type="ECO:0000256" key="3">
    <source>
        <dbReference type="ARBA" id="ARBA00022679"/>
    </source>
</evidence>
<evidence type="ECO:0000256" key="2">
    <source>
        <dbReference type="ARBA" id="ARBA00022676"/>
    </source>
</evidence>
<evidence type="ECO:0000256" key="4">
    <source>
        <dbReference type="SAM" id="Phobius"/>
    </source>
</evidence>
<dbReference type="CDD" id="cd06439">
    <property type="entry name" value="CESA_like_1"/>
    <property type="match status" value="1"/>
</dbReference>
<feature type="transmembrane region" description="Helical" evidence="4">
    <location>
        <begin position="324"/>
        <end position="346"/>
    </location>
</feature>
<comment type="caution">
    <text evidence="5">The sequence shown here is derived from an EMBL/GenBank/DDBJ whole genome shotgun (WGS) entry which is preliminary data.</text>
</comment>
<organism evidence="5 6">
    <name type="scientific">Flavilitoribacter nigricans (strain ATCC 23147 / DSM 23189 / NBRC 102662 / NCIMB 1420 / SS-2)</name>
    <name type="common">Lewinella nigricans</name>
    <dbReference type="NCBI Taxonomy" id="1122177"/>
    <lineage>
        <taxon>Bacteria</taxon>
        <taxon>Pseudomonadati</taxon>
        <taxon>Bacteroidota</taxon>
        <taxon>Saprospiria</taxon>
        <taxon>Saprospirales</taxon>
        <taxon>Lewinellaceae</taxon>
        <taxon>Flavilitoribacter</taxon>
    </lineage>
</organism>
<keyword evidence="3 5" id="KW-0808">Transferase</keyword>
<evidence type="ECO:0000313" key="6">
    <source>
        <dbReference type="Proteomes" id="UP000223913"/>
    </source>
</evidence>
<proteinExistence type="inferred from homology"/>
<reference evidence="5 6" key="1">
    <citation type="submission" date="2017-10" db="EMBL/GenBank/DDBJ databases">
        <title>The draft genome sequence of Lewinella nigricans NBRC 102662.</title>
        <authorList>
            <person name="Wang K."/>
        </authorList>
    </citation>
    <scope>NUCLEOTIDE SEQUENCE [LARGE SCALE GENOMIC DNA]</scope>
    <source>
        <strain evidence="5 6">NBRC 102662</strain>
    </source>
</reference>
<dbReference type="SUPFAM" id="SSF53448">
    <property type="entry name" value="Nucleotide-diphospho-sugar transferases"/>
    <property type="match status" value="1"/>
</dbReference>
<gene>
    <name evidence="5" type="ORF">CRP01_11640</name>
</gene>
<dbReference type="OrthoDB" id="9766971at2"/>
<feature type="transmembrane region" description="Helical" evidence="4">
    <location>
        <begin position="6"/>
        <end position="27"/>
    </location>
</feature>
<dbReference type="Gene3D" id="3.90.550.10">
    <property type="entry name" value="Spore Coat Polysaccharide Biosynthesis Protein SpsA, Chain A"/>
    <property type="match status" value="1"/>
</dbReference>